<gene>
    <name evidence="5" type="ORF">SAMN05444390_102262</name>
</gene>
<dbReference type="InterPro" id="IPR009057">
    <property type="entry name" value="Homeodomain-like_sf"/>
</dbReference>
<evidence type="ECO:0000313" key="6">
    <source>
        <dbReference type="Proteomes" id="UP000236745"/>
    </source>
</evidence>
<proteinExistence type="predicted"/>
<evidence type="ECO:0000256" key="3">
    <source>
        <dbReference type="ARBA" id="ARBA00023163"/>
    </source>
</evidence>
<accession>A0A1H6AWH8</accession>
<dbReference type="PANTHER" id="PTHR46796">
    <property type="entry name" value="HTH-TYPE TRANSCRIPTIONAL ACTIVATOR RHAS-RELATED"/>
    <property type="match status" value="1"/>
</dbReference>
<dbReference type="InterPro" id="IPR035418">
    <property type="entry name" value="AraC-bd_2"/>
</dbReference>
<dbReference type="Proteomes" id="UP000236745">
    <property type="component" value="Unassembled WGS sequence"/>
</dbReference>
<dbReference type="InterPro" id="IPR018062">
    <property type="entry name" value="HTH_AraC-typ_CS"/>
</dbReference>
<reference evidence="5 6" key="1">
    <citation type="submission" date="2016-10" db="EMBL/GenBank/DDBJ databases">
        <authorList>
            <person name="de Groot N.N."/>
        </authorList>
    </citation>
    <scope>NUCLEOTIDE SEQUENCE [LARGE SCALE GENOMIC DNA]</scope>
    <source>
        <strain evidence="5 6">DSM 22012</strain>
    </source>
</reference>
<dbReference type="AlphaFoldDB" id="A0A1H6AWH8"/>
<dbReference type="InterPro" id="IPR050204">
    <property type="entry name" value="AraC_XylS_family_regulators"/>
</dbReference>
<dbReference type="Gene3D" id="1.10.10.60">
    <property type="entry name" value="Homeodomain-like"/>
    <property type="match status" value="1"/>
</dbReference>
<dbReference type="PROSITE" id="PS01124">
    <property type="entry name" value="HTH_ARAC_FAMILY_2"/>
    <property type="match status" value="1"/>
</dbReference>
<evidence type="ECO:0000313" key="5">
    <source>
        <dbReference type="EMBL" id="SEG52979.1"/>
    </source>
</evidence>
<dbReference type="GO" id="GO:0043565">
    <property type="term" value="F:sequence-specific DNA binding"/>
    <property type="evidence" value="ECO:0007669"/>
    <property type="project" value="InterPro"/>
</dbReference>
<dbReference type="InterPro" id="IPR018060">
    <property type="entry name" value="HTH_AraC"/>
</dbReference>
<name>A0A1H6AWH8_9GAMM</name>
<dbReference type="RefSeq" id="WP_104003363.1">
    <property type="nucleotide sequence ID" value="NZ_FNVQ01000002.1"/>
</dbReference>
<evidence type="ECO:0000259" key="4">
    <source>
        <dbReference type="PROSITE" id="PS01124"/>
    </source>
</evidence>
<evidence type="ECO:0000256" key="1">
    <source>
        <dbReference type="ARBA" id="ARBA00023015"/>
    </source>
</evidence>
<feature type="domain" description="HTH araC/xylS-type" evidence="4">
    <location>
        <begin position="224"/>
        <end position="325"/>
    </location>
</feature>
<dbReference type="GO" id="GO:0003700">
    <property type="term" value="F:DNA-binding transcription factor activity"/>
    <property type="evidence" value="ECO:0007669"/>
    <property type="project" value="InterPro"/>
</dbReference>
<evidence type="ECO:0000256" key="2">
    <source>
        <dbReference type="ARBA" id="ARBA00023125"/>
    </source>
</evidence>
<dbReference type="SUPFAM" id="SSF46689">
    <property type="entry name" value="Homeodomain-like"/>
    <property type="match status" value="1"/>
</dbReference>
<keyword evidence="3" id="KW-0804">Transcription</keyword>
<protein>
    <submittedName>
        <fullName evidence="5">Transcriptional regulator, AraC family</fullName>
    </submittedName>
</protein>
<dbReference type="PROSITE" id="PS00041">
    <property type="entry name" value="HTH_ARAC_FAMILY_1"/>
    <property type="match status" value="1"/>
</dbReference>
<dbReference type="OrthoDB" id="6003540at2"/>
<dbReference type="PANTHER" id="PTHR46796:SF12">
    <property type="entry name" value="HTH-TYPE DNA-BINDING TRANSCRIPTIONAL ACTIVATOR EUTR"/>
    <property type="match status" value="1"/>
</dbReference>
<dbReference type="Pfam" id="PF14525">
    <property type="entry name" value="AraC_binding_2"/>
    <property type="match status" value="1"/>
</dbReference>
<organism evidence="5 6">
    <name type="scientific">Marinobacterium lutimaris</name>
    <dbReference type="NCBI Taxonomy" id="568106"/>
    <lineage>
        <taxon>Bacteria</taxon>
        <taxon>Pseudomonadati</taxon>
        <taxon>Pseudomonadota</taxon>
        <taxon>Gammaproteobacteria</taxon>
        <taxon>Oceanospirillales</taxon>
        <taxon>Oceanospirillaceae</taxon>
        <taxon>Marinobacterium</taxon>
    </lineage>
</organism>
<sequence length="329" mass="37005">MLQPHPLSNHNLFASHNLEETCHRIGDFLWPHRMQVLSGGDSVTTRLDGIRLDSVELFCLEYGAEVQLEPGEINDFYLVQTTLSGTGLVVNGNRRANTAAGMTTVVSPSEPTTTRMDASCRRLILRVRRDLVENRLSRLLNREMKAPLLFDLELSHQSEAGAAWLRTLDYLCQQYQCHDASLGSDPIRHQFAELLIAQLINTQPHNYSDQLRQSAPVALPCHVRRARDFIDANLSDTLMLADLADIVGVSARTLQNGFQRFLELSPTEYIREQRLQRAHLELKRADPASAKVTDILLSVGIGNQGRFAQIYKRRYGCLPSQTLSGAEYP</sequence>
<keyword evidence="1" id="KW-0805">Transcription regulation</keyword>
<dbReference type="SMART" id="SM00342">
    <property type="entry name" value="HTH_ARAC"/>
    <property type="match status" value="1"/>
</dbReference>
<dbReference type="Pfam" id="PF12833">
    <property type="entry name" value="HTH_18"/>
    <property type="match status" value="1"/>
</dbReference>
<dbReference type="EMBL" id="FNVQ01000002">
    <property type="protein sequence ID" value="SEG52979.1"/>
    <property type="molecule type" value="Genomic_DNA"/>
</dbReference>
<keyword evidence="6" id="KW-1185">Reference proteome</keyword>
<keyword evidence="2" id="KW-0238">DNA-binding</keyword>